<dbReference type="InterPro" id="IPR036156">
    <property type="entry name" value="Beta-gal/glucu_dom_sf"/>
</dbReference>
<dbReference type="EMBL" id="CP003557">
    <property type="protein sequence ID" value="AFN75550.1"/>
    <property type="molecule type" value="Genomic_DNA"/>
</dbReference>
<protein>
    <submittedName>
        <fullName evidence="8">Beta-galactosidase</fullName>
    </submittedName>
</protein>
<dbReference type="eggNOG" id="COG3250">
    <property type="taxonomic scope" value="Bacteria"/>
</dbReference>
<dbReference type="InterPro" id="IPR008979">
    <property type="entry name" value="Galactose-bd-like_sf"/>
</dbReference>
<keyword evidence="3" id="KW-0326">Glycosidase</keyword>
<evidence type="ECO:0000256" key="1">
    <source>
        <dbReference type="ARBA" id="ARBA00007401"/>
    </source>
</evidence>
<sequence>MDYVLHFEGVNIKSEVYVNGEKAGGHIGGYVGFDVDITPFVYKGKNNLIQVKADNSYDPYVVPSQKSDFAIYGGITRNVWLNVLPKTHFVGMLIQTPEVSKETARTSVRLKIKNENAIENFKINLVIKDANGKPVVEKNSKEKLDFGENSIQLDLPVIKNPNLWSPSAPYLYTIEANLVYDEKVIDKIKERIGYRWYEFKEHDGFYLNGERLLLRGTHRHEDLAGYGNAIPDSLHRKDIEMIKSMGANFIRLAHYPQAPEIYRACDELGLLVWDENPWCRGGVGPKEWKENTKRIFQEMILQNYNHPSIILWSIGNESDWMPDFPGGDNPDSLKAFAKELHQLAKKLDPYRYTVTRKFPAAQDVVDVFSPSIWSGWYSDVYKNYEKTITKARDTYKRLFHAEYGGDSHAGRHTENPINGDGKIILEGGDEPINKIQLNSIANIGDWSESYIVDLFDWYLHVTENLDWFSGSAQWIFRDFVTPLRPENPIPYVNQKGLVDRSNKPKDAYYVFKSYWTNEPKFCYIESHTWTERIGKENELKEVNVFSNCDEVELVVNGVSYGKLKKDINKYPACGLSWNVKFQVGKNIIEAIGYNVTEKVAYDSMTINYTTQKNGRPDEIILKKERLKNGNYLITAYAVDKNGKRCIDYEERVYFAALSGGKLIDNLGTPNGSCVIEMANGKALIEFKHIPLQKGIVEVRNQDFKGTFITIED</sequence>
<evidence type="ECO:0000259" key="6">
    <source>
        <dbReference type="Pfam" id="PF02837"/>
    </source>
</evidence>
<evidence type="ECO:0000313" key="9">
    <source>
        <dbReference type="Proteomes" id="UP000009011"/>
    </source>
</evidence>
<feature type="domain" description="Glycoside hydrolase family 2 immunoglobulin-like beta-sandwich" evidence="4">
    <location>
        <begin position="96"/>
        <end position="195"/>
    </location>
</feature>
<dbReference type="InterPro" id="IPR051913">
    <property type="entry name" value="GH2_Domain-Containing"/>
</dbReference>
<evidence type="ECO:0000256" key="2">
    <source>
        <dbReference type="ARBA" id="ARBA00022801"/>
    </source>
</evidence>
<organism evidence="8 9">
    <name type="scientific">Melioribacter roseus (strain DSM 23840 / JCM 17771 / VKM B-2668 / P3M-2)</name>
    <dbReference type="NCBI Taxonomy" id="1191523"/>
    <lineage>
        <taxon>Bacteria</taxon>
        <taxon>Pseudomonadati</taxon>
        <taxon>Ignavibacteriota</taxon>
        <taxon>Ignavibacteria</taxon>
        <taxon>Ignavibacteriales</taxon>
        <taxon>Melioribacteraceae</taxon>
        <taxon>Melioribacter</taxon>
    </lineage>
</organism>
<dbReference type="InterPro" id="IPR006103">
    <property type="entry name" value="Glyco_hydro_2_cat"/>
</dbReference>
<dbReference type="Pfam" id="PF02837">
    <property type="entry name" value="Glyco_hydro_2_N"/>
    <property type="match status" value="1"/>
</dbReference>
<reference evidence="8 9" key="1">
    <citation type="journal article" date="2013" name="PLoS ONE">
        <title>Genomic analysis of Melioribacter roseus, facultatively anaerobic organotrophic bacterium representing a novel deep lineage within Bacteriodetes/Chlorobi group.</title>
        <authorList>
            <person name="Kadnikov V.V."/>
            <person name="Mardanov A.V."/>
            <person name="Podosokorskaya O.A."/>
            <person name="Gavrilov S.N."/>
            <person name="Kublanov I.V."/>
            <person name="Beletsky A.V."/>
            <person name="Bonch-Osmolovskaya E.A."/>
            <person name="Ravin N.V."/>
        </authorList>
    </citation>
    <scope>NUCLEOTIDE SEQUENCE [LARGE SCALE GENOMIC DNA]</scope>
    <source>
        <strain evidence="9">JCM 17771 / P3M-2</strain>
    </source>
</reference>
<keyword evidence="2" id="KW-0378">Hydrolase</keyword>
<dbReference type="GO" id="GO:0005975">
    <property type="term" value="P:carbohydrate metabolic process"/>
    <property type="evidence" value="ECO:0007669"/>
    <property type="project" value="InterPro"/>
</dbReference>
<dbReference type="AlphaFoldDB" id="I6Z8R9"/>
<dbReference type="STRING" id="1191523.MROS_2320"/>
<dbReference type="SUPFAM" id="SSF49303">
    <property type="entry name" value="beta-Galactosidase/glucuronidase domain"/>
    <property type="match status" value="1"/>
</dbReference>
<evidence type="ECO:0000256" key="3">
    <source>
        <dbReference type="ARBA" id="ARBA00023295"/>
    </source>
</evidence>
<name>I6Z8R9_MELRP</name>
<dbReference type="Pfam" id="PF02836">
    <property type="entry name" value="Glyco_hydro_2_C"/>
    <property type="match status" value="1"/>
</dbReference>
<dbReference type="PRINTS" id="PR00132">
    <property type="entry name" value="GLHYDRLASE2"/>
</dbReference>
<dbReference type="HOGENOM" id="CLU_006501_5_0_10"/>
<dbReference type="SUPFAM" id="SSF51445">
    <property type="entry name" value="(Trans)glycosidases"/>
    <property type="match status" value="1"/>
</dbReference>
<proteinExistence type="inferred from homology"/>
<dbReference type="SUPFAM" id="SSF49785">
    <property type="entry name" value="Galactose-binding domain-like"/>
    <property type="match status" value="1"/>
</dbReference>
<dbReference type="InterPro" id="IPR032311">
    <property type="entry name" value="DUF4982"/>
</dbReference>
<evidence type="ECO:0000313" key="8">
    <source>
        <dbReference type="EMBL" id="AFN75550.1"/>
    </source>
</evidence>
<feature type="domain" description="DUF4982" evidence="7">
    <location>
        <begin position="539"/>
        <end position="600"/>
    </location>
</feature>
<comment type="similarity">
    <text evidence="1">Belongs to the glycosyl hydrolase 2 family.</text>
</comment>
<dbReference type="PANTHER" id="PTHR42732">
    <property type="entry name" value="BETA-GALACTOSIDASE"/>
    <property type="match status" value="1"/>
</dbReference>
<dbReference type="InterPro" id="IPR006104">
    <property type="entry name" value="Glyco_hydro_2_N"/>
</dbReference>
<dbReference type="Gene3D" id="2.60.120.260">
    <property type="entry name" value="Galactose-binding domain-like"/>
    <property type="match status" value="1"/>
</dbReference>
<dbReference type="GO" id="GO:0004553">
    <property type="term" value="F:hydrolase activity, hydrolyzing O-glycosyl compounds"/>
    <property type="evidence" value="ECO:0007669"/>
    <property type="project" value="InterPro"/>
</dbReference>
<evidence type="ECO:0000259" key="7">
    <source>
        <dbReference type="Pfam" id="PF16355"/>
    </source>
</evidence>
<evidence type="ECO:0000259" key="5">
    <source>
        <dbReference type="Pfam" id="PF02836"/>
    </source>
</evidence>
<dbReference type="InterPro" id="IPR017853">
    <property type="entry name" value="GH"/>
</dbReference>
<dbReference type="Gene3D" id="2.60.40.10">
    <property type="entry name" value="Immunoglobulins"/>
    <property type="match status" value="2"/>
</dbReference>
<dbReference type="InterPro" id="IPR013783">
    <property type="entry name" value="Ig-like_fold"/>
</dbReference>
<dbReference type="Proteomes" id="UP000009011">
    <property type="component" value="Chromosome"/>
</dbReference>
<feature type="domain" description="Glycosyl hydrolases family 2 sugar binding" evidence="6">
    <location>
        <begin position="3"/>
        <end position="85"/>
    </location>
</feature>
<dbReference type="OrthoDB" id="9801077at2"/>
<accession>I6Z8R9</accession>
<gene>
    <name evidence="8" type="ordered locus">MROS_2320</name>
</gene>
<dbReference type="KEGG" id="mro:MROS_2320"/>
<dbReference type="InterPro" id="IPR006101">
    <property type="entry name" value="Glyco_hydro_2"/>
</dbReference>
<dbReference type="Pfam" id="PF00703">
    <property type="entry name" value="Glyco_hydro_2"/>
    <property type="match status" value="1"/>
</dbReference>
<evidence type="ECO:0000259" key="4">
    <source>
        <dbReference type="Pfam" id="PF00703"/>
    </source>
</evidence>
<dbReference type="PANTHER" id="PTHR42732:SF1">
    <property type="entry name" value="BETA-MANNOSIDASE"/>
    <property type="match status" value="1"/>
</dbReference>
<dbReference type="PATRIC" id="fig|1191523.3.peg.2450"/>
<feature type="domain" description="Glycoside hydrolase family 2 catalytic" evidence="5">
    <location>
        <begin position="203"/>
        <end position="414"/>
    </location>
</feature>
<dbReference type="Gene3D" id="3.20.20.80">
    <property type="entry name" value="Glycosidases"/>
    <property type="match status" value="1"/>
</dbReference>
<keyword evidence="9" id="KW-1185">Reference proteome</keyword>
<dbReference type="Pfam" id="PF16355">
    <property type="entry name" value="DUF4982"/>
    <property type="match status" value="1"/>
</dbReference>
<dbReference type="InterPro" id="IPR006102">
    <property type="entry name" value="Ig-like_GH2"/>
</dbReference>